<organism evidence="1 2">
    <name type="scientific">Helianthus annuus</name>
    <name type="common">Common sunflower</name>
    <dbReference type="NCBI Taxonomy" id="4232"/>
    <lineage>
        <taxon>Eukaryota</taxon>
        <taxon>Viridiplantae</taxon>
        <taxon>Streptophyta</taxon>
        <taxon>Embryophyta</taxon>
        <taxon>Tracheophyta</taxon>
        <taxon>Spermatophyta</taxon>
        <taxon>Magnoliopsida</taxon>
        <taxon>eudicotyledons</taxon>
        <taxon>Gunneridae</taxon>
        <taxon>Pentapetalae</taxon>
        <taxon>asterids</taxon>
        <taxon>campanulids</taxon>
        <taxon>Asterales</taxon>
        <taxon>Asteraceae</taxon>
        <taxon>Asteroideae</taxon>
        <taxon>Heliantheae alliance</taxon>
        <taxon>Heliantheae</taxon>
        <taxon>Helianthus</taxon>
    </lineage>
</organism>
<evidence type="ECO:0000313" key="2">
    <source>
        <dbReference type="Proteomes" id="UP000215914"/>
    </source>
</evidence>
<evidence type="ECO:0000313" key="1">
    <source>
        <dbReference type="EMBL" id="KAF5775825.1"/>
    </source>
</evidence>
<comment type="caution">
    <text evidence="1">The sequence shown here is derived from an EMBL/GenBank/DDBJ whole genome shotgun (WGS) entry which is preliminary data.</text>
</comment>
<reference evidence="1" key="2">
    <citation type="submission" date="2020-06" db="EMBL/GenBank/DDBJ databases">
        <title>Helianthus annuus Genome sequencing and assembly Release 2.</title>
        <authorList>
            <person name="Gouzy J."/>
            <person name="Langlade N."/>
            <person name="Munos S."/>
        </authorList>
    </citation>
    <scope>NUCLEOTIDE SEQUENCE</scope>
    <source>
        <tissue evidence="1">Leaves</tissue>
    </source>
</reference>
<dbReference type="Gramene" id="mRNA:HanXRQr2_Chr13g0616371">
    <property type="protein sequence ID" value="mRNA:HanXRQr2_Chr13g0616371"/>
    <property type="gene ID" value="HanXRQr2_Chr13g0616371"/>
</dbReference>
<accession>A0A9K3HD10</accession>
<keyword evidence="2" id="KW-1185">Reference proteome</keyword>
<dbReference type="Proteomes" id="UP000215914">
    <property type="component" value="Unassembled WGS sequence"/>
</dbReference>
<dbReference type="EMBL" id="MNCJ02000328">
    <property type="protein sequence ID" value="KAF5775825.1"/>
    <property type="molecule type" value="Genomic_DNA"/>
</dbReference>
<name>A0A9K3HD10_HELAN</name>
<reference evidence="1" key="1">
    <citation type="journal article" date="2017" name="Nature">
        <title>The sunflower genome provides insights into oil metabolism, flowering and Asterid evolution.</title>
        <authorList>
            <person name="Badouin H."/>
            <person name="Gouzy J."/>
            <person name="Grassa C.J."/>
            <person name="Murat F."/>
            <person name="Staton S.E."/>
            <person name="Cottret L."/>
            <person name="Lelandais-Briere C."/>
            <person name="Owens G.L."/>
            <person name="Carrere S."/>
            <person name="Mayjonade B."/>
            <person name="Legrand L."/>
            <person name="Gill N."/>
            <person name="Kane N.C."/>
            <person name="Bowers J.E."/>
            <person name="Hubner S."/>
            <person name="Bellec A."/>
            <person name="Berard A."/>
            <person name="Berges H."/>
            <person name="Blanchet N."/>
            <person name="Boniface M.C."/>
            <person name="Brunel D."/>
            <person name="Catrice O."/>
            <person name="Chaidir N."/>
            <person name="Claudel C."/>
            <person name="Donnadieu C."/>
            <person name="Faraut T."/>
            <person name="Fievet G."/>
            <person name="Helmstetter N."/>
            <person name="King M."/>
            <person name="Knapp S.J."/>
            <person name="Lai Z."/>
            <person name="Le Paslier M.C."/>
            <person name="Lippi Y."/>
            <person name="Lorenzon L."/>
            <person name="Mandel J.R."/>
            <person name="Marage G."/>
            <person name="Marchand G."/>
            <person name="Marquand E."/>
            <person name="Bret-Mestries E."/>
            <person name="Morien E."/>
            <person name="Nambeesan S."/>
            <person name="Nguyen T."/>
            <person name="Pegot-Espagnet P."/>
            <person name="Pouilly N."/>
            <person name="Raftis F."/>
            <person name="Sallet E."/>
            <person name="Schiex T."/>
            <person name="Thomas J."/>
            <person name="Vandecasteele C."/>
            <person name="Vares D."/>
            <person name="Vear F."/>
            <person name="Vautrin S."/>
            <person name="Crespi M."/>
            <person name="Mangin B."/>
            <person name="Burke J.M."/>
            <person name="Salse J."/>
            <person name="Munos S."/>
            <person name="Vincourt P."/>
            <person name="Rieseberg L.H."/>
            <person name="Langlade N.B."/>
        </authorList>
    </citation>
    <scope>NUCLEOTIDE SEQUENCE</scope>
    <source>
        <tissue evidence="1">Leaves</tissue>
    </source>
</reference>
<protein>
    <submittedName>
        <fullName evidence="1">Uncharacterized protein</fullName>
    </submittedName>
</protein>
<dbReference type="AlphaFoldDB" id="A0A9K3HD10"/>
<gene>
    <name evidence="1" type="ORF">HanXRQr2_Chr13g0616371</name>
</gene>
<proteinExistence type="predicted"/>
<sequence>MNSCDRLLHFPEYYTTKIFINTAVEDPLACHWFKFPASLKPLYEQRWHSISPAAVSIPVTPVRFDCPHHHIMVA</sequence>